<dbReference type="GO" id="GO:0008360">
    <property type="term" value="P:regulation of cell shape"/>
    <property type="evidence" value="ECO:0007669"/>
    <property type="project" value="UniProtKB-KW"/>
</dbReference>
<keyword evidence="3 4" id="KW-0132">Cell division</keyword>
<dbReference type="GO" id="GO:0009252">
    <property type="term" value="P:peptidoglycan biosynthetic process"/>
    <property type="evidence" value="ECO:0007669"/>
    <property type="project" value="UniProtKB-UniRule"/>
</dbReference>
<comment type="pathway">
    <text evidence="1 3 4">Cell wall biogenesis; peptidoglycan biosynthesis.</text>
</comment>
<feature type="binding site" evidence="3">
    <location>
        <position position="35"/>
    </location>
    <ligand>
        <name>UDP-N-acetyl-alpha-D-muramoyl-L-alanyl-D-glutamate</name>
        <dbReference type="ChEBI" id="CHEBI:83900"/>
    </ligand>
</feature>
<dbReference type="GO" id="GO:0000287">
    <property type="term" value="F:magnesium ion binding"/>
    <property type="evidence" value="ECO:0007669"/>
    <property type="project" value="UniProtKB-UniRule"/>
</dbReference>
<keyword evidence="3 4" id="KW-0573">Peptidoglycan synthesis</keyword>
<dbReference type="UniPathway" id="UPA00219"/>
<dbReference type="OrthoDB" id="9800958at2"/>
<dbReference type="GO" id="GO:0005737">
    <property type="term" value="C:cytoplasm"/>
    <property type="evidence" value="ECO:0007669"/>
    <property type="project" value="UniProtKB-SubCell"/>
</dbReference>
<dbReference type="Gene3D" id="3.40.1390.10">
    <property type="entry name" value="MurE/MurF, N-terminal domain"/>
    <property type="match status" value="1"/>
</dbReference>
<dbReference type="InterPro" id="IPR035911">
    <property type="entry name" value="MurE/MurF_N"/>
</dbReference>
<dbReference type="NCBIfam" id="TIGR01085">
    <property type="entry name" value="murE"/>
    <property type="match status" value="1"/>
</dbReference>
<keyword evidence="3" id="KW-0067">ATP-binding</keyword>
<dbReference type="PATRIC" id="fig|616990.3.peg.790"/>
<dbReference type="Gene3D" id="3.40.1190.10">
    <property type="entry name" value="Mur-like, catalytic domain"/>
    <property type="match status" value="1"/>
</dbReference>
<dbReference type="PANTHER" id="PTHR23135:SF4">
    <property type="entry name" value="UDP-N-ACETYLMURAMOYL-L-ALANYL-D-GLUTAMATE--2,6-DIAMINOPIMELATE LIGASE MURE HOMOLOG, CHLOROPLASTIC"/>
    <property type="match status" value="1"/>
</dbReference>
<evidence type="ECO:0000259" key="6">
    <source>
        <dbReference type="Pfam" id="PF08245"/>
    </source>
</evidence>
<keyword evidence="3" id="KW-0963">Cytoplasm</keyword>
<dbReference type="NCBIfam" id="NF001130">
    <property type="entry name" value="PRK00139.2-4"/>
    <property type="match status" value="1"/>
</dbReference>
<dbReference type="HAMAP" id="MF_00208">
    <property type="entry name" value="MurE"/>
    <property type="match status" value="1"/>
</dbReference>
<dbReference type="Pfam" id="PF02875">
    <property type="entry name" value="Mur_ligase_C"/>
    <property type="match status" value="1"/>
</dbReference>
<evidence type="ECO:0000256" key="2">
    <source>
        <dbReference type="ARBA" id="ARBA00005898"/>
    </source>
</evidence>
<comment type="PTM">
    <text evidence="3">Carboxylation is probably crucial for Mg(2+) binding and, consequently, for the gamma-phosphate positioning of ATP.</text>
</comment>
<comment type="caution">
    <text evidence="7">The sequence shown here is derived from an EMBL/GenBank/DDBJ whole genome shotgun (WGS) entry which is preliminary data.</text>
</comment>
<evidence type="ECO:0000256" key="1">
    <source>
        <dbReference type="ARBA" id="ARBA00004752"/>
    </source>
</evidence>
<dbReference type="GO" id="GO:0051301">
    <property type="term" value="P:cell division"/>
    <property type="evidence" value="ECO:0007669"/>
    <property type="project" value="UniProtKB-KW"/>
</dbReference>
<reference evidence="7 8" key="1">
    <citation type="journal article" date="2015" name="Genome Announc.">
        <title>Expanding the biotechnology potential of lactobacilli through comparative genomics of 213 strains and associated genera.</title>
        <authorList>
            <person name="Sun Z."/>
            <person name="Harris H.M."/>
            <person name="McCann A."/>
            <person name="Guo C."/>
            <person name="Argimon S."/>
            <person name="Zhang W."/>
            <person name="Yang X."/>
            <person name="Jeffery I.B."/>
            <person name="Cooney J.C."/>
            <person name="Kagawa T.F."/>
            <person name="Liu W."/>
            <person name="Song Y."/>
            <person name="Salvetti E."/>
            <person name="Wrobel A."/>
            <person name="Rasinkangas P."/>
            <person name="Parkhill J."/>
            <person name="Rea M.C."/>
            <person name="O'Sullivan O."/>
            <person name="Ritari J."/>
            <person name="Douillard F.P."/>
            <person name="Paul Ross R."/>
            <person name="Yang R."/>
            <person name="Briner A.E."/>
            <person name="Felis G.E."/>
            <person name="de Vos W.M."/>
            <person name="Barrangou R."/>
            <person name="Klaenhammer T.R."/>
            <person name="Caufield P.W."/>
            <person name="Cui Y."/>
            <person name="Zhang H."/>
            <person name="O'Toole P.W."/>
        </authorList>
    </citation>
    <scope>NUCLEOTIDE SEQUENCE [LARGE SCALE GENOMIC DNA]</scope>
    <source>
        <strain evidence="7 8">DSM 22467</strain>
    </source>
</reference>
<keyword evidence="3 4" id="KW-0133">Cell shape</keyword>
<comment type="caution">
    <text evidence="3">Lacks conserved residue(s) required for the propagation of feature annotation.</text>
</comment>
<accession>A0A0R2LLH8</accession>
<evidence type="ECO:0000256" key="3">
    <source>
        <dbReference type="HAMAP-Rule" id="MF_00208"/>
    </source>
</evidence>
<dbReference type="SUPFAM" id="SSF63418">
    <property type="entry name" value="MurE/MurF N-terminal domain"/>
    <property type="match status" value="1"/>
</dbReference>
<dbReference type="InterPro" id="IPR013221">
    <property type="entry name" value="Mur_ligase_cen"/>
</dbReference>
<dbReference type="GO" id="GO:0016881">
    <property type="term" value="F:acid-amino acid ligase activity"/>
    <property type="evidence" value="ECO:0007669"/>
    <property type="project" value="UniProtKB-UniRule"/>
</dbReference>
<feature type="domain" description="Mur ligase central" evidence="6">
    <location>
        <begin position="112"/>
        <end position="326"/>
    </location>
</feature>
<comment type="function">
    <text evidence="3">Catalyzes the addition of an amino acid to the nucleotide precursor UDP-N-acetylmuramoyl-L-alanyl-D-glutamate (UMAG) in the biosynthesis of bacterial cell-wall peptidoglycan.</text>
</comment>
<dbReference type="Proteomes" id="UP000051906">
    <property type="component" value="Unassembled WGS sequence"/>
</dbReference>
<dbReference type="STRING" id="616990.IV54_GL000732"/>
<protein>
    <recommendedName>
        <fullName evidence="3">UDP-N-acetylmuramyl-tripeptide synthetase</fullName>
        <ecNumber evidence="3">6.3.2.-</ecNumber>
    </recommendedName>
    <alternativeName>
        <fullName evidence="3">UDP-MurNAc-tripeptide synthetase</fullName>
    </alternativeName>
</protein>
<evidence type="ECO:0000313" key="7">
    <source>
        <dbReference type="EMBL" id="KRN99060.1"/>
    </source>
</evidence>
<dbReference type="PANTHER" id="PTHR23135">
    <property type="entry name" value="MUR LIGASE FAMILY MEMBER"/>
    <property type="match status" value="1"/>
</dbReference>
<feature type="binding site" evidence="3">
    <location>
        <position position="194"/>
    </location>
    <ligand>
        <name>UDP-N-acetyl-alpha-D-muramoyl-L-alanyl-D-glutamate</name>
        <dbReference type="ChEBI" id="CHEBI:83900"/>
    </ligand>
</feature>
<feature type="modified residue" description="N6-carboxylysine" evidence="3">
    <location>
        <position position="228"/>
    </location>
</feature>
<dbReference type="GO" id="GO:0071555">
    <property type="term" value="P:cell wall organization"/>
    <property type="evidence" value="ECO:0007669"/>
    <property type="project" value="UniProtKB-KW"/>
</dbReference>
<dbReference type="Gene3D" id="3.90.190.20">
    <property type="entry name" value="Mur ligase, C-terminal domain"/>
    <property type="match status" value="1"/>
</dbReference>
<evidence type="ECO:0000256" key="4">
    <source>
        <dbReference type="RuleBase" id="RU004135"/>
    </source>
</evidence>
<dbReference type="InterPro" id="IPR005761">
    <property type="entry name" value="UDP-N-AcMur-Glu-dNH2Pim_ligase"/>
</dbReference>
<dbReference type="InterPro" id="IPR004101">
    <property type="entry name" value="Mur_ligase_C"/>
</dbReference>
<feature type="binding site" evidence="3">
    <location>
        <begin position="113"/>
        <end position="119"/>
    </location>
    <ligand>
        <name>ATP</name>
        <dbReference type="ChEBI" id="CHEBI:30616"/>
    </ligand>
</feature>
<keyword evidence="8" id="KW-1185">Reference proteome</keyword>
<organism evidence="7 8">
    <name type="scientific">Levilactobacillus paucivorans</name>
    <dbReference type="NCBI Taxonomy" id="616990"/>
    <lineage>
        <taxon>Bacteria</taxon>
        <taxon>Bacillati</taxon>
        <taxon>Bacillota</taxon>
        <taxon>Bacilli</taxon>
        <taxon>Lactobacillales</taxon>
        <taxon>Lactobacillaceae</taxon>
        <taxon>Levilactobacillus</taxon>
    </lineage>
</organism>
<proteinExistence type="inferred from homology"/>
<evidence type="ECO:0000313" key="8">
    <source>
        <dbReference type="Proteomes" id="UP000051906"/>
    </source>
</evidence>
<keyword evidence="3 7" id="KW-0436">Ligase</keyword>
<keyword evidence="3" id="KW-0547">Nucleotide-binding</keyword>
<evidence type="ECO:0000259" key="5">
    <source>
        <dbReference type="Pfam" id="PF02875"/>
    </source>
</evidence>
<keyword evidence="3" id="KW-0460">Magnesium</keyword>
<dbReference type="EMBL" id="JQCA01000142">
    <property type="protein sequence ID" value="KRN99060.1"/>
    <property type="molecule type" value="Genomic_DNA"/>
</dbReference>
<comment type="subcellular location">
    <subcellularLocation>
        <location evidence="3 4">Cytoplasm</location>
    </subcellularLocation>
</comment>
<sequence length="508" mass="55350">MKAFQLIALLQEHDLYQSNSLKSDDVSFESLAYDSRNVSENGLFICKGKNFSVDYLKQAIANGATSYLAETDYSDVFSVPGIIVNDVRKAMSLAAQLFFGFPQNDLFLIGYTGTKGKTTSTYFTHNILEHAHPGEVAMFSTIDRIVGQGAKNQFKAHLTTAESFDLFKEMREAVDNGAKYLVMEVASQAYLLDRVYGLQFDVGIFLDITPDHIGINEHPNFANYLFCKQQLLLNSRNVVINADTDHFDEVLAAAQVSTAPDHIFTYGMNSDSASVSITDNQASLTASTFNLVVNSDNPMLASLAQTYNVSVPGDFNQSNASAAILATAIAGASADDMQYGLANTKVPGRMQFTRTKNHGTIYVDYAHDWGSMNALLGFLSTQFPDQRVIAVLGSTGDKGEDRREGFARALNDFADVAYLTADDPGHEDPIKIAEEIDSHIDHSKVDTTIVPKREDAIRQAITGASNTDLVVLAGKGEDKYQKVNGVDTPYPSDPVVAANVLESLADEA</sequence>
<dbReference type="SUPFAM" id="SSF53244">
    <property type="entry name" value="MurD-like peptide ligases, peptide-binding domain"/>
    <property type="match status" value="1"/>
</dbReference>
<name>A0A0R2LLH8_9LACO</name>
<feature type="binding site" evidence="3">
    <location>
        <begin position="159"/>
        <end position="160"/>
    </location>
    <ligand>
        <name>UDP-N-acetyl-alpha-D-muramoyl-L-alanyl-D-glutamate</name>
        <dbReference type="ChEBI" id="CHEBI:83900"/>
    </ligand>
</feature>
<keyword evidence="3 4" id="KW-0131">Cell cycle</keyword>
<dbReference type="EC" id="6.3.2.-" evidence="3"/>
<gene>
    <name evidence="3" type="primary">murE</name>
    <name evidence="7" type="ORF">IV54_GL000732</name>
</gene>
<comment type="similarity">
    <text evidence="2 3">Belongs to the MurCDEF family. MurE subfamily.</text>
</comment>
<dbReference type="InterPro" id="IPR036615">
    <property type="entry name" value="Mur_ligase_C_dom_sf"/>
</dbReference>
<comment type="cofactor">
    <cofactor evidence="3">
        <name>Mg(2+)</name>
        <dbReference type="ChEBI" id="CHEBI:18420"/>
    </cofactor>
</comment>
<dbReference type="InterPro" id="IPR036565">
    <property type="entry name" value="Mur-like_cat_sf"/>
</dbReference>
<keyword evidence="3 4" id="KW-0961">Cell wall biogenesis/degradation</keyword>
<dbReference type="RefSeq" id="WP_057879138.1">
    <property type="nucleotide sequence ID" value="NZ_JQCA01000142.1"/>
</dbReference>
<feature type="domain" description="Mur ligase C-terminal" evidence="5">
    <location>
        <begin position="348"/>
        <end position="476"/>
    </location>
</feature>
<dbReference type="GO" id="GO:0005524">
    <property type="term" value="F:ATP binding"/>
    <property type="evidence" value="ECO:0007669"/>
    <property type="project" value="UniProtKB-UniRule"/>
</dbReference>
<dbReference type="SUPFAM" id="SSF53623">
    <property type="entry name" value="MurD-like peptide ligases, catalytic domain"/>
    <property type="match status" value="1"/>
</dbReference>
<dbReference type="AlphaFoldDB" id="A0A0R2LLH8"/>
<dbReference type="Pfam" id="PF08245">
    <property type="entry name" value="Mur_ligase_M"/>
    <property type="match status" value="1"/>
</dbReference>